<dbReference type="Proteomes" id="UP000001971">
    <property type="component" value="Chromosome"/>
</dbReference>
<keyword evidence="5 6" id="KW-0482">Metalloprotease</keyword>
<keyword evidence="1 6" id="KW-0645">Protease</keyword>
<dbReference type="InterPro" id="IPR055518">
    <property type="entry name" value="DUF7092"/>
</dbReference>
<dbReference type="InterPro" id="IPR051156">
    <property type="entry name" value="Mito/Outer_Membr_Metalloprot"/>
</dbReference>
<dbReference type="EMBL" id="CP000308">
    <property type="protein sequence ID" value="ABG15848.1"/>
    <property type="molecule type" value="Genomic_DNA"/>
</dbReference>
<proteinExistence type="inferred from homology"/>
<evidence type="ECO:0000256" key="3">
    <source>
        <dbReference type="ARBA" id="ARBA00022801"/>
    </source>
</evidence>
<dbReference type="PANTHER" id="PTHR22726:SF24">
    <property type="entry name" value="M48 FAMILY METALLOPEPTIDASE"/>
    <property type="match status" value="1"/>
</dbReference>
<comment type="similarity">
    <text evidence="6">Belongs to the peptidase M48 family.</text>
</comment>
<dbReference type="CDD" id="cd07332">
    <property type="entry name" value="M48C_Oma1_like"/>
    <property type="match status" value="1"/>
</dbReference>
<evidence type="ECO:0000256" key="6">
    <source>
        <dbReference type="RuleBase" id="RU003983"/>
    </source>
</evidence>
<dbReference type="PATRIC" id="fig|360102.15.peg.2605"/>
<evidence type="ECO:0000256" key="5">
    <source>
        <dbReference type="ARBA" id="ARBA00023049"/>
    </source>
</evidence>
<accession>A0A0E1NSE9</accession>
<dbReference type="GeneID" id="57974212"/>
<dbReference type="HOGENOM" id="CLU_029002_0_1_6"/>
<dbReference type="AlphaFoldDB" id="A0A0E1NSE9"/>
<dbReference type="GO" id="GO:0016020">
    <property type="term" value="C:membrane"/>
    <property type="evidence" value="ECO:0007669"/>
    <property type="project" value="TreeGrafter"/>
</dbReference>
<evidence type="ECO:0000259" key="8">
    <source>
        <dbReference type="Pfam" id="PF01435"/>
    </source>
</evidence>
<evidence type="ECO:0000313" key="10">
    <source>
        <dbReference type="EMBL" id="ABG15848.1"/>
    </source>
</evidence>
<name>A0A0E1NSE9_YERPA</name>
<keyword evidence="2" id="KW-0479">Metal-binding</keyword>
<feature type="domain" description="DUF7092" evidence="9">
    <location>
        <begin position="3"/>
        <end position="79"/>
    </location>
</feature>
<dbReference type="RefSeq" id="WP_002209176.1">
    <property type="nucleotide sequence ID" value="NC_008150.1"/>
</dbReference>
<dbReference type="Pfam" id="PF01435">
    <property type="entry name" value="Peptidase_M48"/>
    <property type="match status" value="1"/>
</dbReference>
<feature type="transmembrane region" description="Helical" evidence="7">
    <location>
        <begin position="97"/>
        <end position="116"/>
    </location>
</feature>
<evidence type="ECO:0000256" key="2">
    <source>
        <dbReference type="ARBA" id="ARBA00022723"/>
    </source>
</evidence>
<comment type="cofactor">
    <cofactor evidence="6">
        <name>Zn(2+)</name>
        <dbReference type="ChEBI" id="CHEBI:29105"/>
    </cofactor>
    <text evidence="6">Binds 1 zinc ion per subunit.</text>
</comment>
<dbReference type="GO" id="GO:0004222">
    <property type="term" value="F:metalloendopeptidase activity"/>
    <property type="evidence" value="ECO:0007669"/>
    <property type="project" value="InterPro"/>
</dbReference>
<dbReference type="Gene3D" id="3.30.2010.10">
    <property type="entry name" value="Metalloproteases ('zincins'), catalytic domain"/>
    <property type="match status" value="1"/>
</dbReference>
<evidence type="ECO:0000256" key="4">
    <source>
        <dbReference type="ARBA" id="ARBA00022833"/>
    </source>
</evidence>
<dbReference type="InterPro" id="IPR001915">
    <property type="entry name" value="Peptidase_M48"/>
</dbReference>
<evidence type="ECO:0000256" key="7">
    <source>
        <dbReference type="SAM" id="Phobius"/>
    </source>
</evidence>
<feature type="domain" description="Peptidase M48" evidence="8">
    <location>
        <begin position="157"/>
        <end position="340"/>
    </location>
</feature>
<keyword evidence="7" id="KW-0472">Membrane</keyword>
<protein>
    <submittedName>
        <fullName evidence="10">M48 peptidase family protein</fullName>
    </submittedName>
</protein>
<dbReference type="GO" id="GO:0051603">
    <property type="term" value="P:proteolysis involved in protein catabolic process"/>
    <property type="evidence" value="ECO:0007669"/>
    <property type="project" value="TreeGrafter"/>
</dbReference>
<keyword evidence="4 6" id="KW-0862">Zinc</keyword>
<gene>
    <name evidence="10" type="ordered locus">YPA_3887</name>
</gene>
<reference evidence="10 11" key="1">
    <citation type="journal article" date="2006" name="J. Bacteriol.">
        <title>Complete genome sequence of Yersinia pestis strains Antiqua and Nepal516: evidence of gene reduction in an emerging pathogen.</title>
        <authorList>
            <person name="Chain P.S."/>
            <person name="Hu P."/>
            <person name="Malfatti S.A."/>
            <person name="Radnedge L."/>
            <person name="Larimer F."/>
            <person name="Vergez L.M."/>
            <person name="Worsham P."/>
            <person name="Chu M.C."/>
            <person name="Andersen G.L."/>
        </authorList>
    </citation>
    <scope>NUCLEOTIDE SEQUENCE [LARGE SCALE GENOMIC DNA]</scope>
    <source>
        <strain evidence="10 11">Antiqua</strain>
    </source>
</reference>
<organism evidence="10 11">
    <name type="scientific">Yersinia pestis bv. Antiqua (strain Antiqua)</name>
    <dbReference type="NCBI Taxonomy" id="360102"/>
    <lineage>
        <taxon>Bacteria</taxon>
        <taxon>Pseudomonadati</taxon>
        <taxon>Pseudomonadota</taxon>
        <taxon>Gammaproteobacteria</taxon>
        <taxon>Enterobacterales</taxon>
        <taxon>Yersiniaceae</taxon>
        <taxon>Yersinia</taxon>
    </lineage>
</organism>
<evidence type="ECO:0000256" key="1">
    <source>
        <dbReference type="ARBA" id="ARBA00022670"/>
    </source>
</evidence>
<keyword evidence="3 6" id="KW-0378">Hydrolase</keyword>
<dbReference type="Pfam" id="PF23368">
    <property type="entry name" value="DUF7092"/>
    <property type="match status" value="1"/>
</dbReference>
<keyword evidence="7" id="KW-1133">Transmembrane helix</keyword>
<sequence length="348" mass="39257">MIVEGYYQYPGRAAREAARLLLNEIGDNVTLLRDGEQHYFSLSQLNVSSSLGSIPLNLTFPDGGRFVPSDDALFRKWLYQQRSPGVVHRLERHKSGVLLTLLITPLLILAYIYWLLPWASSEIALRIPTTAEQKLGEHSLEWLQQSGFKPSALPAERQEAIQQLFLQVMPPQMRQERTPLKLVLMTAPTTANAFMLPDGTMVISDDLIKLTTSDDALAAVMLHEMGHHAHRHSMQMVVRSSLVALTFMWMTGDVNGIGDTLLQSAAFIHEMQFSRTIESEADSWAIAEMQREKRSLLAMEDIYHALQQTTTPEEAETRAGIPEWLSSHPDMPARLDVIRAAREKMAQE</sequence>
<evidence type="ECO:0000259" key="9">
    <source>
        <dbReference type="Pfam" id="PF23368"/>
    </source>
</evidence>
<dbReference type="GO" id="GO:0046872">
    <property type="term" value="F:metal ion binding"/>
    <property type="evidence" value="ECO:0007669"/>
    <property type="project" value="UniProtKB-KW"/>
</dbReference>
<evidence type="ECO:0000313" key="11">
    <source>
        <dbReference type="Proteomes" id="UP000001971"/>
    </source>
</evidence>
<keyword evidence="7" id="KW-0812">Transmembrane</keyword>
<dbReference type="PANTHER" id="PTHR22726">
    <property type="entry name" value="METALLOENDOPEPTIDASE OMA1"/>
    <property type="match status" value="1"/>
</dbReference>
<dbReference type="KEGG" id="ypa:YPA_3887"/>